<name>A0ABQ5IZD3_9ASTR</name>
<organism evidence="1 2">
    <name type="scientific">Tanacetum coccineum</name>
    <dbReference type="NCBI Taxonomy" id="301880"/>
    <lineage>
        <taxon>Eukaryota</taxon>
        <taxon>Viridiplantae</taxon>
        <taxon>Streptophyta</taxon>
        <taxon>Embryophyta</taxon>
        <taxon>Tracheophyta</taxon>
        <taxon>Spermatophyta</taxon>
        <taxon>Magnoliopsida</taxon>
        <taxon>eudicotyledons</taxon>
        <taxon>Gunneridae</taxon>
        <taxon>Pentapetalae</taxon>
        <taxon>asterids</taxon>
        <taxon>campanulids</taxon>
        <taxon>Asterales</taxon>
        <taxon>Asteraceae</taxon>
        <taxon>Asteroideae</taxon>
        <taxon>Anthemideae</taxon>
        <taxon>Anthemidinae</taxon>
        <taxon>Tanacetum</taxon>
    </lineage>
</organism>
<gene>
    <name evidence="1" type="ORF">Tco_1121247</name>
</gene>
<comment type="caution">
    <text evidence="1">The sequence shown here is derived from an EMBL/GenBank/DDBJ whole genome shotgun (WGS) entry which is preliminary data.</text>
</comment>
<dbReference type="EMBL" id="BQNB010021287">
    <property type="protein sequence ID" value="GJU04817.1"/>
    <property type="molecule type" value="Genomic_DNA"/>
</dbReference>
<keyword evidence="2" id="KW-1185">Reference proteome</keyword>
<sequence>MNNGTKVGPTLADNTLGMPSYAKLVTSAKSKKSVNFCTLITPAANEVNVVVLIDSIRAISEQFANTAYGFFLGKRVAYPIVANYVRNTWDGLDAMLKNVWVKVYGVPVIAFSKDGLCAIATKLRTPLMLDSYTSDMCMKSWGRLSYAKALIEL</sequence>
<evidence type="ECO:0000313" key="2">
    <source>
        <dbReference type="Proteomes" id="UP001151760"/>
    </source>
</evidence>
<reference evidence="1" key="2">
    <citation type="submission" date="2022-01" db="EMBL/GenBank/DDBJ databases">
        <authorList>
            <person name="Yamashiro T."/>
            <person name="Shiraishi A."/>
            <person name="Satake H."/>
            <person name="Nakayama K."/>
        </authorList>
    </citation>
    <scope>NUCLEOTIDE SEQUENCE</scope>
</reference>
<dbReference type="Proteomes" id="UP001151760">
    <property type="component" value="Unassembled WGS sequence"/>
</dbReference>
<protein>
    <submittedName>
        <fullName evidence="1">Uncharacterized protein</fullName>
    </submittedName>
</protein>
<evidence type="ECO:0000313" key="1">
    <source>
        <dbReference type="EMBL" id="GJU04817.1"/>
    </source>
</evidence>
<reference evidence="1" key="1">
    <citation type="journal article" date="2022" name="Int. J. Mol. Sci.">
        <title>Draft Genome of Tanacetum Coccineum: Genomic Comparison of Closely Related Tanacetum-Family Plants.</title>
        <authorList>
            <person name="Yamashiro T."/>
            <person name="Shiraishi A."/>
            <person name="Nakayama K."/>
            <person name="Satake H."/>
        </authorList>
    </citation>
    <scope>NUCLEOTIDE SEQUENCE</scope>
</reference>
<accession>A0ABQ5IZD3</accession>
<proteinExistence type="predicted"/>